<dbReference type="Pfam" id="PF04389">
    <property type="entry name" value="Peptidase_M28"/>
    <property type="match status" value="2"/>
</dbReference>
<keyword evidence="2" id="KW-0031">Aminopeptidase</keyword>
<dbReference type="PROSITE" id="PS51257">
    <property type="entry name" value="PROKAR_LIPOPROTEIN"/>
    <property type="match status" value="1"/>
</dbReference>
<keyword evidence="3" id="KW-1185">Reference proteome</keyword>
<dbReference type="EMBL" id="CP011125">
    <property type="protein sequence ID" value="AKF04719.1"/>
    <property type="molecule type" value="Genomic_DNA"/>
</dbReference>
<proteinExistence type="predicted"/>
<feature type="domain" description="Peptidase M28" evidence="1">
    <location>
        <begin position="262"/>
        <end position="322"/>
    </location>
</feature>
<evidence type="ECO:0000313" key="2">
    <source>
        <dbReference type="EMBL" id="AKF04719.1"/>
    </source>
</evidence>
<organism evidence="2 3">
    <name type="scientific">Sandaracinus amylolyticus</name>
    <dbReference type="NCBI Taxonomy" id="927083"/>
    <lineage>
        <taxon>Bacteria</taxon>
        <taxon>Pseudomonadati</taxon>
        <taxon>Myxococcota</taxon>
        <taxon>Polyangia</taxon>
        <taxon>Polyangiales</taxon>
        <taxon>Sandaracinaceae</taxon>
        <taxon>Sandaracinus</taxon>
    </lineage>
</organism>
<keyword evidence="2" id="KW-0378">Hydrolase</keyword>
<evidence type="ECO:0000259" key="1">
    <source>
        <dbReference type="Pfam" id="PF04389"/>
    </source>
</evidence>
<reference evidence="2 3" key="1">
    <citation type="submission" date="2015-03" db="EMBL/GenBank/DDBJ databases">
        <title>Genome assembly of Sandaracinus amylolyticus DSM 53668.</title>
        <authorList>
            <person name="Sharma G."/>
            <person name="Subramanian S."/>
        </authorList>
    </citation>
    <scope>NUCLEOTIDE SEQUENCE [LARGE SCALE GENOMIC DNA]</scope>
    <source>
        <strain evidence="2 3">DSM 53668</strain>
    </source>
</reference>
<dbReference type="STRING" id="927083.DB32_001868"/>
<dbReference type="AlphaFoldDB" id="A0A0F6SE78"/>
<keyword evidence="2" id="KW-0645">Protease</keyword>
<dbReference type="GO" id="GO:0004177">
    <property type="term" value="F:aminopeptidase activity"/>
    <property type="evidence" value="ECO:0007669"/>
    <property type="project" value="UniProtKB-KW"/>
</dbReference>
<dbReference type="KEGG" id="samy:DB32_001868"/>
<dbReference type="Proteomes" id="UP000034883">
    <property type="component" value="Chromosome"/>
</dbReference>
<dbReference type="SUPFAM" id="SSF53187">
    <property type="entry name" value="Zn-dependent exopeptidases"/>
    <property type="match status" value="1"/>
</dbReference>
<sequence length="573" mass="61715">MLAVRDLASVFLLLLAIGCGGAQGAREVAPAFPPPTPRLAANARAVHAHFDPERALATVAYVDRFFRVRGNEGYQSSLRHVQTSLAAQGFDLASMRLVQLGEERATWTPRRARLALIGDGGSETELVAFADESERDRAALLVGSDAMAPVELEVVRIEAVRAGTSARGRLVLAEGEPRPLFRELASRGAVGVLVKNLAPYHRGDDAAQFGYLPAHEGQLGIGFSLSEEDWRALRAATERGIARVRVEIAVRSGRSAATALEARIEGTEPDAGAIVFVAHVDEPGANDNASGVGALAELAVALRRAIEEGAVRPPTRTLVFLWGQEIEVAREWLEREVMPVSAGLVLDMVGQDPTVVGAPFLIERMPDPGAVWLRAPDEHSEWGQSEVDPARLRGHFLNDWLRASIASVQGVEGAAFPARAHPFEGGSDHVAFLERGLPAVLAWHFTDDAYHTTRDRLDRVSGAEMRRVAAVLGGAALSMASGERGDREEMIAVVRAAGLERLAWAEHASREEIASGGALTTERLVIGAWGDWYDEALRSIDAWDGEDEALRAAITEAREAIAARTREAEATLR</sequence>
<accession>A0A0F6SE78</accession>
<gene>
    <name evidence="2" type="ORF">DB32_001868</name>
</gene>
<dbReference type="InterPro" id="IPR007484">
    <property type="entry name" value="Peptidase_M28"/>
</dbReference>
<evidence type="ECO:0000313" key="3">
    <source>
        <dbReference type="Proteomes" id="UP000034883"/>
    </source>
</evidence>
<dbReference type="Gene3D" id="3.40.630.10">
    <property type="entry name" value="Zn peptidases"/>
    <property type="match status" value="1"/>
</dbReference>
<feature type="domain" description="Peptidase M28" evidence="1">
    <location>
        <begin position="399"/>
        <end position="472"/>
    </location>
</feature>
<protein>
    <submittedName>
        <fullName evidence="2">Aminopeptidase, family M28</fullName>
    </submittedName>
</protein>
<name>A0A0F6SE78_9BACT</name>
<dbReference type="RefSeq" id="WP_053232029.1">
    <property type="nucleotide sequence ID" value="NZ_CP011125.1"/>
</dbReference>